<dbReference type="OrthoDB" id="4542813at2"/>
<protein>
    <recommendedName>
        <fullName evidence="3">SMI1/KNR4 family protein</fullName>
    </recommendedName>
</protein>
<reference evidence="1 2" key="1">
    <citation type="submission" date="2019-07" db="EMBL/GenBank/DDBJ databases">
        <authorList>
            <person name="Zhu P."/>
        </authorList>
    </citation>
    <scope>NUCLEOTIDE SEQUENCE [LARGE SCALE GENOMIC DNA]</scope>
    <source>
        <strain evidence="1 2">SSL-25</strain>
    </source>
</reference>
<evidence type="ECO:0000313" key="1">
    <source>
        <dbReference type="EMBL" id="QDY77667.1"/>
    </source>
</evidence>
<keyword evidence="2" id="KW-1185">Reference proteome</keyword>
<evidence type="ECO:0008006" key="3">
    <source>
        <dbReference type="Google" id="ProtNLM"/>
    </source>
</evidence>
<accession>A0A5B8J8L8</accession>
<evidence type="ECO:0000313" key="2">
    <source>
        <dbReference type="Proteomes" id="UP000320580"/>
    </source>
</evidence>
<gene>
    <name evidence="1" type="ORF">FQU76_15335</name>
</gene>
<dbReference type="RefSeq" id="WP_146481000.1">
    <property type="nucleotide sequence ID" value="NZ_CP042266.1"/>
</dbReference>
<dbReference type="EMBL" id="CP042266">
    <property type="protein sequence ID" value="QDY77667.1"/>
    <property type="molecule type" value="Genomic_DNA"/>
</dbReference>
<dbReference type="AlphaFoldDB" id="A0A5B8J8L8"/>
<organism evidence="1 2">
    <name type="scientific">Streptomyces qinzhouensis</name>
    <dbReference type="NCBI Taxonomy" id="2599401"/>
    <lineage>
        <taxon>Bacteria</taxon>
        <taxon>Bacillati</taxon>
        <taxon>Actinomycetota</taxon>
        <taxon>Actinomycetes</taxon>
        <taxon>Kitasatosporales</taxon>
        <taxon>Streptomycetaceae</taxon>
        <taxon>Streptomyces</taxon>
    </lineage>
</organism>
<name>A0A5B8J8L8_9ACTN</name>
<dbReference type="KEGG" id="sqz:FQU76_15335"/>
<dbReference type="Proteomes" id="UP000320580">
    <property type="component" value="Chromosome"/>
</dbReference>
<proteinExistence type="predicted"/>
<sequence length="194" mass="21204">MPLTVDQLAGYTDRGLDADLARWFPGEPPVRVPVSTRPVEPFLARLPHGAATALAGFDRRVRSGAMPQFLDIYDWSYGFDFEANGVGILDSDYETELSGDDVWSVGCDGGGNYYTVLTSGRVALWFHEEEVLEADTQYDNLDVFLWSAVRYRAVRAGALDLAAVEADFRSLGQPGVLAPELGLLASLRSSRKPG</sequence>